<dbReference type="EMBL" id="LMXU01000004">
    <property type="protein sequence ID" value="KWU02269.1"/>
    <property type="molecule type" value="Genomic_DNA"/>
</dbReference>
<dbReference type="CDD" id="cd02440">
    <property type="entry name" value="AdoMet_MTases"/>
    <property type="match status" value="1"/>
</dbReference>
<dbReference type="InterPro" id="IPR007848">
    <property type="entry name" value="Small_mtfrase_dom"/>
</dbReference>
<proteinExistence type="inferred from homology"/>
<keyword evidence="4 6" id="KW-0949">S-adenosyl-L-methionine</keyword>
<evidence type="ECO:0000313" key="9">
    <source>
        <dbReference type="Proteomes" id="UP000057389"/>
    </source>
</evidence>
<accession>A0A120DHD7</accession>
<dbReference type="InterPro" id="IPR050210">
    <property type="entry name" value="tRNA_Adenine-N(6)_MTase"/>
</dbReference>
<dbReference type="Pfam" id="PF05175">
    <property type="entry name" value="MTS"/>
    <property type="match status" value="1"/>
</dbReference>
<organism evidence="8 9">
    <name type="scientific">Vibrio toranzoniae</name>
    <dbReference type="NCBI Taxonomy" id="1194427"/>
    <lineage>
        <taxon>Bacteria</taxon>
        <taxon>Pseudomonadati</taxon>
        <taxon>Pseudomonadota</taxon>
        <taxon>Gammaproteobacteria</taxon>
        <taxon>Vibrionales</taxon>
        <taxon>Vibrionaceae</taxon>
        <taxon>Vibrio</taxon>
    </lineage>
</organism>
<comment type="function">
    <text evidence="6">Specifically methylates the adenine in position 37 of tRNA(1)(Val) (anticodon cmo5UAC).</text>
</comment>
<evidence type="ECO:0000256" key="3">
    <source>
        <dbReference type="ARBA" id="ARBA00022679"/>
    </source>
</evidence>
<evidence type="ECO:0000256" key="6">
    <source>
        <dbReference type="HAMAP-Rule" id="MF_01872"/>
    </source>
</evidence>
<dbReference type="InterPro" id="IPR022882">
    <property type="entry name" value="tRNA_adenine-N6_MeTrfase"/>
</dbReference>
<dbReference type="Proteomes" id="UP000057389">
    <property type="component" value="Unassembled WGS sequence"/>
</dbReference>
<protein>
    <recommendedName>
        <fullName evidence="6">tRNA1(Val) (adenine(37)-N6)-methyltransferase</fullName>
        <ecNumber evidence="6">2.1.1.223</ecNumber>
    </recommendedName>
    <alternativeName>
        <fullName evidence="6">tRNA m6A37 methyltransferase</fullName>
    </alternativeName>
</protein>
<evidence type="ECO:0000259" key="7">
    <source>
        <dbReference type="Pfam" id="PF05175"/>
    </source>
</evidence>
<comment type="subcellular location">
    <subcellularLocation>
        <location evidence="6">Cytoplasm</location>
    </subcellularLocation>
</comment>
<dbReference type="EC" id="2.1.1.223" evidence="6"/>
<dbReference type="InterPro" id="IPR002052">
    <property type="entry name" value="DNA_methylase_N6_adenine_CS"/>
</dbReference>
<dbReference type="GO" id="GO:0032259">
    <property type="term" value="P:methylation"/>
    <property type="evidence" value="ECO:0007669"/>
    <property type="project" value="UniProtKB-KW"/>
</dbReference>
<dbReference type="GeneID" id="300177529"/>
<dbReference type="AlphaFoldDB" id="A0A120DHD7"/>
<dbReference type="Gene3D" id="3.40.50.150">
    <property type="entry name" value="Vaccinia Virus protein VP39"/>
    <property type="match status" value="1"/>
</dbReference>
<reference evidence="8 9" key="1">
    <citation type="submission" date="2015-11" db="EMBL/GenBank/DDBJ databases">
        <title>Draft WGS of Vibrio toranzoniae.</title>
        <authorList>
            <person name="Lasa A."/>
            <person name="Romalde J.L."/>
        </authorList>
    </citation>
    <scope>NUCLEOTIDE SEQUENCE [LARGE SCALE GENOMIC DNA]</scope>
    <source>
        <strain evidence="8 9">Vb 10.8</strain>
    </source>
</reference>
<gene>
    <name evidence="8" type="ORF">APQ14_02145</name>
</gene>
<evidence type="ECO:0000256" key="1">
    <source>
        <dbReference type="ARBA" id="ARBA00022490"/>
    </source>
</evidence>
<feature type="domain" description="Methyltransferase small" evidence="7">
    <location>
        <begin position="42"/>
        <end position="127"/>
    </location>
</feature>
<dbReference type="PANTHER" id="PTHR47739:SF1">
    <property type="entry name" value="TRNA1(VAL) (ADENINE(37)-N6)-METHYLTRANSFERASE"/>
    <property type="match status" value="1"/>
</dbReference>
<dbReference type="GO" id="GO:0016430">
    <property type="term" value="F:tRNA (adenine-N6)-methyltransferase activity"/>
    <property type="evidence" value="ECO:0007669"/>
    <property type="project" value="UniProtKB-UniRule"/>
</dbReference>
<keyword evidence="3 6" id="KW-0808">Transferase</keyword>
<dbReference type="PROSITE" id="PS00092">
    <property type="entry name" value="N6_MTASE"/>
    <property type="match status" value="1"/>
</dbReference>
<evidence type="ECO:0000256" key="2">
    <source>
        <dbReference type="ARBA" id="ARBA00022603"/>
    </source>
</evidence>
<comment type="catalytic activity">
    <reaction evidence="6">
        <text>adenosine(37) in tRNA1(Val) + S-adenosyl-L-methionine = N(6)-methyladenosine(37) in tRNA1(Val) + S-adenosyl-L-homocysteine + H(+)</text>
        <dbReference type="Rhea" id="RHEA:43160"/>
        <dbReference type="Rhea" id="RHEA-COMP:10369"/>
        <dbReference type="Rhea" id="RHEA-COMP:10370"/>
        <dbReference type="ChEBI" id="CHEBI:15378"/>
        <dbReference type="ChEBI" id="CHEBI:57856"/>
        <dbReference type="ChEBI" id="CHEBI:59789"/>
        <dbReference type="ChEBI" id="CHEBI:74411"/>
        <dbReference type="ChEBI" id="CHEBI:74449"/>
        <dbReference type="EC" id="2.1.1.223"/>
    </reaction>
</comment>
<keyword evidence="9" id="KW-1185">Reference proteome</keyword>
<dbReference type="RefSeq" id="WP_060467192.1">
    <property type="nucleotide sequence ID" value="NZ_AP025514.1"/>
</dbReference>
<keyword evidence="5 6" id="KW-0819">tRNA processing</keyword>
<dbReference type="GO" id="GO:0003676">
    <property type="term" value="F:nucleic acid binding"/>
    <property type="evidence" value="ECO:0007669"/>
    <property type="project" value="InterPro"/>
</dbReference>
<dbReference type="InterPro" id="IPR029063">
    <property type="entry name" value="SAM-dependent_MTases_sf"/>
</dbReference>
<comment type="caution">
    <text evidence="8">The sequence shown here is derived from an EMBL/GenBank/DDBJ whole genome shotgun (WGS) entry which is preliminary data.</text>
</comment>
<dbReference type="GO" id="GO:0008033">
    <property type="term" value="P:tRNA processing"/>
    <property type="evidence" value="ECO:0007669"/>
    <property type="project" value="UniProtKB-UniRule"/>
</dbReference>
<dbReference type="OrthoDB" id="5383291at2"/>
<evidence type="ECO:0000256" key="5">
    <source>
        <dbReference type="ARBA" id="ARBA00022694"/>
    </source>
</evidence>
<dbReference type="SUPFAM" id="SSF53335">
    <property type="entry name" value="S-adenosyl-L-methionine-dependent methyltransferases"/>
    <property type="match status" value="1"/>
</dbReference>
<keyword evidence="1 6" id="KW-0963">Cytoplasm</keyword>
<dbReference type="GO" id="GO:0005737">
    <property type="term" value="C:cytoplasm"/>
    <property type="evidence" value="ECO:0007669"/>
    <property type="project" value="UniProtKB-SubCell"/>
</dbReference>
<evidence type="ECO:0000256" key="4">
    <source>
        <dbReference type="ARBA" id="ARBA00022691"/>
    </source>
</evidence>
<dbReference type="PANTHER" id="PTHR47739">
    <property type="entry name" value="TRNA1(VAL) (ADENINE(37)-N6)-METHYLTRANSFERASE"/>
    <property type="match status" value="1"/>
</dbReference>
<name>A0A120DHD7_9VIBR</name>
<sequence>MKYKIVETKNFNFKQFSIYGGQSGMPVSTDGVLLGAWVNLAKKTSALDIGTGTGLLALMVAQRFAEASISAIDIDQHAIHAAAINIKQSPWQDRICLHHGSILTTDFPQLFDAIICNPPYFNSGAQAQQSQRATARHSDSLDHLQLANRCFDITTDSATASFILPTPEGEDFIKLAQQCGWHLAKRLDVKTTDKKPASRILFELSKDPVCEQDLQRESLTIHHQGGYSAAFIALTKDFYLKM</sequence>
<keyword evidence="2 6" id="KW-0489">Methyltransferase</keyword>
<evidence type="ECO:0000313" key="8">
    <source>
        <dbReference type="EMBL" id="KWU02269.1"/>
    </source>
</evidence>
<dbReference type="HAMAP" id="MF_01872">
    <property type="entry name" value="tRNA_methyltr_YfiC"/>
    <property type="match status" value="1"/>
</dbReference>
<comment type="similarity">
    <text evidence="6">Belongs to the methyltransferase superfamily. tRNA (adenine-N(6)-)-methyltransferase family.</text>
</comment>